<organism evidence="6 7">
    <name type="scientific">Streptomyces acidiscabies</name>
    <dbReference type="NCBI Taxonomy" id="42234"/>
    <lineage>
        <taxon>Bacteria</taxon>
        <taxon>Bacillati</taxon>
        <taxon>Actinomycetota</taxon>
        <taxon>Actinomycetes</taxon>
        <taxon>Kitasatosporales</taxon>
        <taxon>Streptomycetaceae</taxon>
        <taxon>Streptomyces</taxon>
    </lineage>
</organism>
<dbReference type="AlphaFoldDB" id="A0A0L0K207"/>
<dbReference type="GO" id="GO:0008483">
    <property type="term" value="F:transaminase activity"/>
    <property type="evidence" value="ECO:0007669"/>
    <property type="project" value="UniProtKB-KW"/>
</dbReference>
<evidence type="ECO:0000313" key="6">
    <source>
        <dbReference type="EMBL" id="KND32097.1"/>
    </source>
</evidence>
<feature type="domain" description="HTH tetR-type" evidence="5">
    <location>
        <begin position="12"/>
        <end position="72"/>
    </location>
</feature>
<dbReference type="PANTHER" id="PTHR30055:SF234">
    <property type="entry name" value="HTH-TYPE TRANSCRIPTIONAL REGULATOR BETI"/>
    <property type="match status" value="1"/>
</dbReference>
<dbReference type="GO" id="GO:0000976">
    <property type="term" value="F:transcription cis-regulatory region binding"/>
    <property type="evidence" value="ECO:0007669"/>
    <property type="project" value="TreeGrafter"/>
</dbReference>
<dbReference type="InterPro" id="IPR023772">
    <property type="entry name" value="DNA-bd_HTH_TetR-type_CS"/>
</dbReference>
<sequence>MVTRTLKQRRAEVTRTALIRAAAEMFGQVGFERATVKGIAERAGLTLGAVYFHFRNKEHLAREIVVSQALFVVPPHPSEGLQHVVDLTLMWACRMLSDPLLQAGARLVMDQENFIAPEQNSHRQWADVLVEHLRAARARRELSPGVDVEELARVLVNACTGAQIHSRIETEYQDLPDRVEAIWRCLLPGIATPATAARIEYGAGRAGEVG</sequence>
<dbReference type="Pfam" id="PF21935">
    <property type="entry name" value="TetR_C_45"/>
    <property type="match status" value="1"/>
</dbReference>
<dbReference type="EMBL" id="JPPY01000139">
    <property type="protein sequence ID" value="KND32097.1"/>
    <property type="molecule type" value="Genomic_DNA"/>
</dbReference>
<keyword evidence="6" id="KW-0032">Aminotransferase</keyword>
<comment type="caution">
    <text evidence="6">The sequence shown here is derived from an EMBL/GenBank/DDBJ whole genome shotgun (WGS) entry which is preliminary data.</text>
</comment>
<dbReference type="SUPFAM" id="SSF48498">
    <property type="entry name" value="Tetracyclin repressor-like, C-terminal domain"/>
    <property type="match status" value="1"/>
</dbReference>
<reference evidence="7" key="1">
    <citation type="submission" date="2014-07" db="EMBL/GenBank/DDBJ databases">
        <title>Genome sequencing of plant-pathogenic Streptomyces species.</title>
        <authorList>
            <person name="Harrison J."/>
            <person name="Sapp M."/>
            <person name="Thwaites R."/>
            <person name="Studholme D.J."/>
        </authorList>
    </citation>
    <scope>NUCLEOTIDE SEQUENCE [LARGE SCALE GENOMIC DNA]</scope>
    <source>
        <strain evidence="7">NCPPB 4445</strain>
    </source>
</reference>
<dbReference type="InterPro" id="IPR036271">
    <property type="entry name" value="Tet_transcr_reg_TetR-rel_C_sf"/>
</dbReference>
<dbReference type="InterPro" id="IPR009057">
    <property type="entry name" value="Homeodomain-like_sf"/>
</dbReference>
<dbReference type="SUPFAM" id="SSF46689">
    <property type="entry name" value="Homeodomain-like"/>
    <property type="match status" value="1"/>
</dbReference>
<dbReference type="PROSITE" id="PS50977">
    <property type="entry name" value="HTH_TETR_2"/>
    <property type="match status" value="1"/>
</dbReference>
<accession>A0A0L0K207</accession>
<proteinExistence type="predicted"/>
<protein>
    <submittedName>
        <fullName evidence="6">Branched-chain amino acid aminotransferase</fullName>
    </submittedName>
</protein>
<dbReference type="InterPro" id="IPR050109">
    <property type="entry name" value="HTH-type_TetR-like_transc_reg"/>
</dbReference>
<keyword evidence="1" id="KW-0805">Transcription regulation</keyword>
<dbReference type="InterPro" id="IPR047923">
    <property type="entry name" value="ArpA-like"/>
</dbReference>
<dbReference type="RefSeq" id="WP_050372477.1">
    <property type="nucleotide sequence ID" value="NZ_KQ257823.1"/>
</dbReference>
<dbReference type="NCBIfam" id="NF041196">
    <property type="entry name" value="ScbR_bind_reg"/>
    <property type="match status" value="1"/>
</dbReference>
<dbReference type="PANTHER" id="PTHR30055">
    <property type="entry name" value="HTH-TYPE TRANSCRIPTIONAL REGULATOR RUTR"/>
    <property type="match status" value="1"/>
</dbReference>
<dbReference type="Gene3D" id="1.10.357.10">
    <property type="entry name" value="Tetracycline Repressor, domain 2"/>
    <property type="match status" value="1"/>
</dbReference>
<dbReference type="Pfam" id="PF00440">
    <property type="entry name" value="TetR_N"/>
    <property type="match status" value="1"/>
</dbReference>
<evidence type="ECO:0000256" key="2">
    <source>
        <dbReference type="ARBA" id="ARBA00023125"/>
    </source>
</evidence>
<evidence type="ECO:0000256" key="4">
    <source>
        <dbReference type="PROSITE-ProRule" id="PRU00335"/>
    </source>
</evidence>
<keyword evidence="2 4" id="KW-0238">DNA-binding</keyword>
<dbReference type="InterPro" id="IPR001647">
    <property type="entry name" value="HTH_TetR"/>
</dbReference>
<evidence type="ECO:0000256" key="3">
    <source>
        <dbReference type="ARBA" id="ARBA00023163"/>
    </source>
</evidence>
<dbReference type="PATRIC" id="fig|42234.21.peg.4962"/>
<dbReference type="Proteomes" id="UP000037151">
    <property type="component" value="Unassembled WGS sequence"/>
</dbReference>
<feature type="DNA-binding region" description="H-T-H motif" evidence="4">
    <location>
        <begin position="35"/>
        <end position="54"/>
    </location>
</feature>
<dbReference type="InterPro" id="IPR054126">
    <property type="entry name" value="CprB_TetR_C"/>
</dbReference>
<dbReference type="PRINTS" id="PR00455">
    <property type="entry name" value="HTHTETR"/>
</dbReference>
<keyword evidence="3" id="KW-0804">Transcription</keyword>
<keyword evidence="6" id="KW-0808">Transferase</keyword>
<dbReference type="OrthoDB" id="3237195at2"/>
<evidence type="ECO:0000313" key="7">
    <source>
        <dbReference type="Proteomes" id="UP000037151"/>
    </source>
</evidence>
<evidence type="ECO:0000256" key="1">
    <source>
        <dbReference type="ARBA" id="ARBA00023015"/>
    </source>
</evidence>
<name>A0A0L0K207_9ACTN</name>
<evidence type="ECO:0000259" key="5">
    <source>
        <dbReference type="PROSITE" id="PS50977"/>
    </source>
</evidence>
<gene>
    <name evidence="6" type="ORF">IQ63_23990</name>
</gene>
<dbReference type="PROSITE" id="PS01081">
    <property type="entry name" value="HTH_TETR_1"/>
    <property type="match status" value="1"/>
</dbReference>
<dbReference type="GO" id="GO:0003700">
    <property type="term" value="F:DNA-binding transcription factor activity"/>
    <property type="evidence" value="ECO:0007669"/>
    <property type="project" value="TreeGrafter"/>
</dbReference>